<gene>
    <name evidence="13" type="ORF">Dda_7825</name>
</gene>
<evidence type="ECO:0000256" key="7">
    <source>
        <dbReference type="ARBA" id="ARBA00023125"/>
    </source>
</evidence>
<keyword evidence="8" id="KW-0804">Transcription</keyword>
<dbReference type="EMBL" id="JAQGDS010000011">
    <property type="protein sequence ID" value="KAJ6256942.1"/>
    <property type="molecule type" value="Genomic_DNA"/>
</dbReference>
<evidence type="ECO:0000259" key="11">
    <source>
        <dbReference type="Pfam" id="PF20644"/>
    </source>
</evidence>
<feature type="domain" description="Rrn7/TAF1B C-terminal cyclin" evidence="12">
    <location>
        <begin position="301"/>
        <end position="470"/>
    </location>
</feature>
<dbReference type="Pfam" id="PF20645">
    <property type="entry name" value="Rrn7_cyclin_C"/>
    <property type="match status" value="1"/>
</dbReference>
<evidence type="ECO:0000313" key="14">
    <source>
        <dbReference type="Proteomes" id="UP001221413"/>
    </source>
</evidence>
<feature type="region of interest" description="Disordered" evidence="10">
    <location>
        <begin position="170"/>
        <end position="229"/>
    </location>
</feature>
<evidence type="ECO:0000256" key="4">
    <source>
        <dbReference type="ARBA" id="ARBA00022771"/>
    </source>
</evidence>
<protein>
    <submittedName>
        <fullName evidence="13">Uncharacterized protein</fullName>
    </submittedName>
</protein>
<organism evidence="13 14">
    <name type="scientific">Drechslerella dactyloides</name>
    <name type="common">Nematode-trapping fungus</name>
    <name type="synonym">Arthrobotrys dactyloides</name>
    <dbReference type="NCBI Taxonomy" id="74499"/>
    <lineage>
        <taxon>Eukaryota</taxon>
        <taxon>Fungi</taxon>
        <taxon>Dikarya</taxon>
        <taxon>Ascomycota</taxon>
        <taxon>Pezizomycotina</taxon>
        <taxon>Orbiliomycetes</taxon>
        <taxon>Orbiliales</taxon>
        <taxon>Orbiliaceae</taxon>
        <taxon>Drechslerella</taxon>
    </lineage>
</organism>
<dbReference type="InterPro" id="IPR048538">
    <property type="entry name" value="Rrn7_cyclin_C"/>
</dbReference>
<dbReference type="Proteomes" id="UP001221413">
    <property type="component" value="Unassembled WGS sequence"/>
</dbReference>
<reference evidence="13" key="1">
    <citation type="submission" date="2023-01" db="EMBL/GenBank/DDBJ databases">
        <title>The chitinases involved in constricting ring structure development in the nematode-trapping fungus Drechslerella dactyloides.</title>
        <authorList>
            <person name="Wang R."/>
            <person name="Zhang L."/>
            <person name="Tang P."/>
            <person name="Li S."/>
            <person name="Liang L."/>
        </authorList>
    </citation>
    <scope>NUCLEOTIDE SEQUENCE</scope>
    <source>
        <strain evidence="13">YMF1.00031</strain>
    </source>
</reference>
<dbReference type="Pfam" id="PF20644">
    <property type="entry name" value="Rrn7_cyclin_N"/>
    <property type="match status" value="1"/>
</dbReference>
<proteinExistence type="inferred from homology"/>
<keyword evidence="9" id="KW-0539">Nucleus</keyword>
<evidence type="ECO:0000256" key="2">
    <source>
        <dbReference type="ARBA" id="ARBA00006899"/>
    </source>
</evidence>
<keyword evidence="3" id="KW-0479">Metal-binding</keyword>
<evidence type="ECO:0000256" key="5">
    <source>
        <dbReference type="ARBA" id="ARBA00022833"/>
    </source>
</evidence>
<evidence type="ECO:0000256" key="6">
    <source>
        <dbReference type="ARBA" id="ARBA00023015"/>
    </source>
</evidence>
<evidence type="ECO:0000256" key="9">
    <source>
        <dbReference type="ARBA" id="ARBA00023242"/>
    </source>
</evidence>
<comment type="caution">
    <text evidence="13">The sequence shown here is derived from an EMBL/GenBank/DDBJ whole genome shotgun (WGS) entry which is preliminary data.</text>
</comment>
<name>A0AAD6NG80_DREDA</name>
<keyword evidence="6" id="KW-0805">Transcription regulation</keyword>
<evidence type="ECO:0000259" key="12">
    <source>
        <dbReference type="Pfam" id="PF20645"/>
    </source>
</evidence>
<dbReference type="AlphaFoldDB" id="A0AAD6NG80"/>
<keyword evidence="14" id="KW-1185">Reference proteome</keyword>
<keyword evidence="4" id="KW-0863">Zinc-finger</keyword>
<feature type="compositionally biased region" description="Low complexity" evidence="10">
    <location>
        <begin position="170"/>
        <end position="187"/>
    </location>
</feature>
<dbReference type="GO" id="GO:0008270">
    <property type="term" value="F:zinc ion binding"/>
    <property type="evidence" value="ECO:0007669"/>
    <property type="project" value="UniProtKB-KW"/>
</dbReference>
<keyword evidence="5" id="KW-0862">Zinc</keyword>
<evidence type="ECO:0000256" key="1">
    <source>
        <dbReference type="ARBA" id="ARBA00004604"/>
    </source>
</evidence>
<dbReference type="PANTHER" id="PTHR31576:SF2">
    <property type="entry name" value="TATA BOX-BINDING PROTEIN-ASSOCIATED FACTOR RNA POLYMERASE I SUBUNIT B"/>
    <property type="match status" value="1"/>
</dbReference>
<feature type="compositionally biased region" description="Low complexity" evidence="10">
    <location>
        <begin position="200"/>
        <end position="220"/>
    </location>
</feature>
<dbReference type="GO" id="GO:0070860">
    <property type="term" value="C:RNA polymerase I core factor complex"/>
    <property type="evidence" value="ECO:0007669"/>
    <property type="project" value="InterPro"/>
</dbReference>
<comment type="subcellular location">
    <subcellularLocation>
        <location evidence="1">Nucleus</location>
        <location evidence="1">Nucleolus</location>
    </subcellularLocation>
</comment>
<sequence>MVLEVKRKKSKLAITCVNASNNFLPETPPISPPPPPINTCDEAVFRTLITIWNGRRGKDAESITGRLDIREEDEYQPRKGDRRIVERDDSQTVEDRGMALVRPSSPNSLGGVRKYLARLGSVADRDAYQLVLRKQVAWLINERKFPVEFQLLVRDLWTLRLEAVYSDRSTSRGASSSGYNSQTSQSGRESESGASQSATSERAASSLGSSMSISLPGSRSTSASRGRKAKDLAKATPKLLDSMGIIYIAALMLQLPLDIVTIHRWISAQDIIYFRAITHLPEEMVAKMEQRWKRKFEPTVLPTAEKLRREVYHLMRYYYRKFDVTVPGANAECLLAGYVLELGCPPEIYPAVLTLAKKLNLPLQYPLAASKFNIIDCPDVQLMALVIITLKLCYGLDGVKRYAKTRWEIANMTPDWDSWKKIVEMKEGEIIDGGGEGRERNWQLGVREDEIYSFTEREMDEYLDWFERNWASKNDGRPTAGIAKLFDNEGDGGPKPETSNKAQPSGEEVRVELLEMRLDAFKQMQESATINVPAADWTVRENRAVSKVVRPGGEYPRYLKWEDVSSDQLRTLYTAAAARISVDVEGFAFVVQRLEYRLWQAVRGKGRGRARKNREDDMEFLEEVIGDLEVEGDDADEDDDSE</sequence>
<evidence type="ECO:0000313" key="13">
    <source>
        <dbReference type="EMBL" id="KAJ6256942.1"/>
    </source>
</evidence>
<dbReference type="GO" id="GO:0042790">
    <property type="term" value="P:nucleolar large rRNA transcription by RNA polymerase I"/>
    <property type="evidence" value="ECO:0007669"/>
    <property type="project" value="TreeGrafter"/>
</dbReference>
<keyword evidence="7" id="KW-0238">DNA-binding</keyword>
<feature type="region of interest" description="Disordered" evidence="10">
    <location>
        <begin position="481"/>
        <end position="506"/>
    </location>
</feature>
<evidence type="ECO:0000256" key="3">
    <source>
        <dbReference type="ARBA" id="ARBA00022723"/>
    </source>
</evidence>
<dbReference type="InterPro" id="IPR048540">
    <property type="entry name" value="Rrn7_cyclin_N"/>
</dbReference>
<feature type="domain" description="Rrn7/TAF1B N-terminal cyclin" evidence="11">
    <location>
        <begin position="128"/>
        <end position="281"/>
    </location>
</feature>
<evidence type="ECO:0000256" key="10">
    <source>
        <dbReference type="SAM" id="MobiDB-lite"/>
    </source>
</evidence>
<dbReference type="PANTHER" id="PTHR31576">
    <property type="entry name" value="TATA BOX-BINDING PROTEIN-ASSOCIATED FACTOR RNA POLYMERASE I SUBUNIT B"/>
    <property type="match status" value="1"/>
</dbReference>
<comment type="similarity">
    <text evidence="2">Belongs to the RRN7/TAF1B family.</text>
</comment>
<dbReference type="InterPro" id="IPR033599">
    <property type="entry name" value="TAF1B/Rrn7"/>
</dbReference>
<evidence type="ECO:0000256" key="8">
    <source>
        <dbReference type="ARBA" id="ARBA00023163"/>
    </source>
</evidence>
<dbReference type="GO" id="GO:0001164">
    <property type="term" value="F:RNA polymerase I core promoter sequence-specific DNA binding"/>
    <property type="evidence" value="ECO:0007669"/>
    <property type="project" value="InterPro"/>
</dbReference>
<accession>A0AAD6NG80</accession>